<proteinExistence type="predicted"/>
<evidence type="ECO:0000313" key="2">
    <source>
        <dbReference type="EMBL" id="KAG5378196.1"/>
    </source>
</evidence>
<comment type="caution">
    <text evidence="2">The sequence shown here is derived from an EMBL/GenBank/DDBJ whole genome shotgun (WGS) entry which is preliminary data.</text>
</comment>
<feature type="region of interest" description="Disordered" evidence="1">
    <location>
        <begin position="1"/>
        <end position="24"/>
    </location>
</feature>
<protein>
    <submittedName>
        <fullName evidence="2">Uncharacterized protein</fullName>
    </submittedName>
</protein>
<accession>A0ABQ7KVJ5</accession>
<evidence type="ECO:0000313" key="3">
    <source>
        <dbReference type="Proteomes" id="UP000823674"/>
    </source>
</evidence>
<dbReference type="Proteomes" id="UP000823674">
    <property type="component" value="Chromosome A07"/>
</dbReference>
<reference evidence="2 3" key="1">
    <citation type="submission" date="2021-03" db="EMBL/GenBank/DDBJ databases">
        <authorList>
            <person name="King G.J."/>
            <person name="Bancroft I."/>
            <person name="Baten A."/>
            <person name="Bloomfield J."/>
            <person name="Borpatragohain P."/>
            <person name="He Z."/>
            <person name="Irish N."/>
            <person name="Irwin J."/>
            <person name="Liu K."/>
            <person name="Mauleon R.P."/>
            <person name="Moore J."/>
            <person name="Morris R."/>
            <person name="Ostergaard L."/>
            <person name="Wang B."/>
            <person name="Wells R."/>
        </authorList>
    </citation>
    <scope>NUCLEOTIDE SEQUENCE [LARGE SCALE GENOMIC DNA]</scope>
    <source>
        <strain evidence="2">R-o-18</strain>
        <tissue evidence="2">Leaf</tissue>
    </source>
</reference>
<organism evidence="2 3">
    <name type="scientific">Brassica rapa subsp. trilocularis</name>
    <dbReference type="NCBI Taxonomy" id="1813537"/>
    <lineage>
        <taxon>Eukaryota</taxon>
        <taxon>Viridiplantae</taxon>
        <taxon>Streptophyta</taxon>
        <taxon>Embryophyta</taxon>
        <taxon>Tracheophyta</taxon>
        <taxon>Spermatophyta</taxon>
        <taxon>Magnoliopsida</taxon>
        <taxon>eudicotyledons</taxon>
        <taxon>Gunneridae</taxon>
        <taxon>Pentapetalae</taxon>
        <taxon>rosids</taxon>
        <taxon>malvids</taxon>
        <taxon>Brassicales</taxon>
        <taxon>Brassicaceae</taxon>
        <taxon>Brassiceae</taxon>
        <taxon>Brassica</taxon>
    </lineage>
</organism>
<dbReference type="EMBL" id="JADBGQ010000009">
    <property type="protein sequence ID" value="KAG5378196.1"/>
    <property type="molecule type" value="Genomic_DNA"/>
</dbReference>
<evidence type="ECO:0000256" key="1">
    <source>
        <dbReference type="SAM" id="MobiDB-lite"/>
    </source>
</evidence>
<gene>
    <name evidence="2" type="primary">A07g502310.1_BraROA</name>
    <name evidence="2" type="ORF">IGI04_026038</name>
</gene>
<keyword evidence="3" id="KW-1185">Reference proteome</keyword>
<sequence length="307" mass="35155">MITSSPTSPEEGTFNRTRPTVQSGHRATALVQSGHCRLLHDDRSPQYGRVTMRQPQRHLHLTITEYDWPGRIDMDRASASQSYRIIDWTELAFSGSWGIYRRHQPISFRLVAARVSLRMAPDACTATPRAPHGWLHVQDTCRTPPLLPDVRMHDWSSCKATHIFTHVDQHASVACAETPRAWPFHLVLLCVKLHNVLAICIGTPRASWSVYAIFDPSGIFLSRDQSRIFFRSLSDAQNNFNKLHLISEVEGKYVLSLMFLEKFHNTEIRVFGQFWVFSSFFNPVVLASRRAYFPSCLIPIMFPMSSK</sequence>
<name>A0ABQ7KVJ5_BRACM</name>